<keyword evidence="6" id="KW-0564">Palmitate</keyword>
<name>A0A517E175_9FIRM</name>
<dbReference type="InterPro" id="IPR038501">
    <property type="entry name" value="Spore_GerAC_C_sf"/>
</dbReference>
<dbReference type="PANTHER" id="PTHR35789:SF1">
    <property type="entry name" value="SPORE GERMINATION PROTEIN B3"/>
    <property type="match status" value="1"/>
</dbReference>
<evidence type="ECO:0000256" key="6">
    <source>
        <dbReference type="ARBA" id="ARBA00023139"/>
    </source>
</evidence>
<dbReference type="GO" id="GO:0016020">
    <property type="term" value="C:membrane"/>
    <property type="evidence" value="ECO:0007669"/>
    <property type="project" value="UniProtKB-SubCell"/>
</dbReference>
<reference evidence="10 11" key="1">
    <citation type="submission" date="2019-02" db="EMBL/GenBank/DDBJ databases">
        <title>Closed genome of Sporomusa termitida DSM 4440.</title>
        <authorList>
            <person name="Poehlein A."/>
            <person name="Daniel R."/>
        </authorList>
    </citation>
    <scope>NUCLEOTIDE SEQUENCE [LARGE SCALE GENOMIC DNA]</scope>
    <source>
        <strain evidence="10 11">DSM 4440</strain>
    </source>
</reference>
<dbReference type="OrthoDB" id="9816067at2"/>
<dbReference type="Pfam" id="PF05504">
    <property type="entry name" value="Spore_GerAC"/>
    <property type="match status" value="1"/>
</dbReference>
<evidence type="ECO:0000256" key="4">
    <source>
        <dbReference type="ARBA" id="ARBA00022729"/>
    </source>
</evidence>
<evidence type="ECO:0000313" key="11">
    <source>
        <dbReference type="Proteomes" id="UP000320776"/>
    </source>
</evidence>
<organism evidence="10 11">
    <name type="scientific">Sporomusa termitida</name>
    <dbReference type="NCBI Taxonomy" id="2377"/>
    <lineage>
        <taxon>Bacteria</taxon>
        <taxon>Bacillati</taxon>
        <taxon>Bacillota</taxon>
        <taxon>Negativicutes</taxon>
        <taxon>Selenomonadales</taxon>
        <taxon>Sporomusaceae</taxon>
        <taxon>Sporomusa</taxon>
    </lineage>
</organism>
<proteinExistence type="inferred from homology"/>
<dbReference type="PROSITE" id="PS51257">
    <property type="entry name" value="PROKAR_LIPOPROTEIN"/>
    <property type="match status" value="1"/>
</dbReference>
<gene>
    <name evidence="10" type="primary">gerAC</name>
    <name evidence="10" type="ORF">SPTER_48380</name>
</gene>
<accession>A0A517E175</accession>
<comment type="similarity">
    <text evidence="2">Belongs to the GerABKC lipoprotein family.</text>
</comment>
<protein>
    <submittedName>
        <fullName evidence="10">Spore germination protein A3</fullName>
    </submittedName>
</protein>
<dbReference type="InterPro" id="IPR057336">
    <property type="entry name" value="GerAC_N"/>
</dbReference>
<evidence type="ECO:0000256" key="3">
    <source>
        <dbReference type="ARBA" id="ARBA00022544"/>
    </source>
</evidence>
<dbReference type="PANTHER" id="PTHR35789">
    <property type="entry name" value="SPORE GERMINATION PROTEIN B3"/>
    <property type="match status" value="1"/>
</dbReference>
<evidence type="ECO:0000256" key="1">
    <source>
        <dbReference type="ARBA" id="ARBA00004635"/>
    </source>
</evidence>
<dbReference type="GO" id="GO:0009847">
    <property type="term" value="P:spore germination"/>
    <property type="evidence" value="ECO:0007669"/>
    <property type="project" value="InterPro"/>
</dbReference>
<evidence type="ECO:0000256" key="5">
    <source>
        <dbReference type="ARBA" id="ARBA00023136"/>
    </source>
</evidence>
<dbReference type="Proteomes" id="UP000320776">
    <property type="component" value="Chromosome"/>
</dbReference>
<keyword evidence="4" id="KW-0732">Signal</keyword>
<evidence type="ECO:0000313" key="10">
    <source>
        <dbReference type="EMBL" id="QDR83354.1"/>
    </source>
</evidence>
<feature type="domain" description="Spore germination protein N-terminal" evidence="9">
    <location>
        <begin position="25"/>
        <end position="229"/>
    </location>
</feature>
<feature type="domain" description="Spore germination GerAC-like C-terminal" evidence="8">
    <location>
        <begin position="238"/>
        <end position="405"/>
    </location>
</feature>
<evidence type="ECO:0000259" key="9">
    <source>
        <dbReference type="Pfam" id="PF25198"/>
    </source>
</evidence>
<dbReference type="InterPro" id="IPR008844">
    <property type="entry name" value="Spore_GerAC-like"/>
</dbReference>
<dbReference type="EMBL" id="CP036259">
    <property type="protein sequence ID" value="QDR83354.1"/>
    <property type="molecule type" value="Genomic_DNA"/>
</dbReference>
<keyword evidence="5" id="KW-0472">Membrane</keyword>
<evidence type="ECO:0000256" key="2">
    <source>
        <dbReference type="ARBA" id="ARBA00007886"/>
    </source>
</evidence>
<evidence type="ECO:0000256" key="7">
    <source>
        <dbReference type="ARBA" id="ARBA00023288"/>
    </source>
</evidence>
<evidence type="ECO:0000259" key="8">
    <source>
        <dbReference type="Pfam" id="PF05504"/>
    </source>
</evidence>
<dbReference type="AlphaFoldDB" id="A0A517E175"/>
<dbReference type="NCBIfam" id="TIGR02887">
    <property type="entry name" value="spore_ger_x_C"/>
    <property type="match status" value="1"/>
</dbReference>
<dbReference type="Pfam" id="PF25198">
    <property type="entry name" value="Spore_GerAC_N"/>
    <property type="match status" value="1"/>
</dbReference>
<dbReference type="Gene3D" id="3.30.300.210">
    <property type="entry name" value="Nutrient germinant receptor protein C, domain 3"/>
    <property type="match status" value="1"/>
</dbReference>
<dbReference type="KEGG" id="sted:SPTER_48380"/>
<keyword evidence="11" id="KW-1185">Reference proteome</keyword>
<keyword evidence="7" id="KW-0449">Lipoprotein</keyword>
<sequence>MRDKGRISGILLVIIIAMISSGCWDQRELQDRNFVLAVAIDAAEAGEQPGQSPAAKANETFAQPHGEKRYRLSQQVLRLGPARGGGEGQQDSGGGQAGGRTYVLSNTGQSLFEIIRDTLGQSSKPLYFEHIQTIVISEAAVQQAGLKPIVDFFLRDAEMRWRIKVFITPGEARKILEYVPPNKDAGGIYLANILRNHVKNIHVAGTRTDLGNISVMLGNKQDLIIPRLDMADNIVKSSGVALFNKDKFVGYADAQAVAGIKMIRSTEKSAIITVPGDKADEVVAFELFMHDTKLAAHVDGDQIYFTLDISMTGNLGEYQAPGQIKGAADPDFIRRIEVKTAAEVKRIVLYGKDTCQAAGCDVLNFSAKLKAHHPQTWAKVKDRWDELFPYIPLVVSVNVVIAQIGEHR</sequence>
<dbReference type="InterPro" id="IPR046953">
    <property type="entry name" value="Spore_GerAC-like_C"/>
</dbReference>
<keyword evidence="3" id="KW-0309">Germination</keyword>
<comment type="subcellular location">
    <subcellularLocation>
        <location evidence="1">Membrane</location>
        <topology evidence="1">Lipid-anchor</topology>
    </subcellularLocation>
</comment>